<dbReference type="Proteomes" id="UP000244384">
    <property type="component" value="Chromosome"/>
</dbReference>
<evidence type="ECO:0000256" key="1">
    <source>
        <dbReference type="SAM" id="Coils"/>
    </source>
</evidence>
<protein>
    <submittedName>
        <fullName evidence="2">Uncharacterized protein</fullName>
    </submittedName>
</protein>
<proteinExistence type="predicted"/>
<feature type="coiled-coil region" evidence="1">
    <location>
        <begin position="9"/>
        <end position="53"/>
    </location>
</feature>
<accession>A0A2S0WKC9</accession>
<dbReference type="KEGG" id="aez:C3E78_05605"/>
<dbReference type="AlphaFoldDB" id="A0A2S0WKC9"/>
<reference evidence="3" key="1">
    <citation type="submission" date="2018-01" db="EMBL/GenBank/DDBJ databases">
        <authorList>
            <person name="Li J."/>
        </authorList>
    </citation>
    <scope>NUCLEOTIDE SEQUENCE [LARGE SCALE GENOMIC DNA]</scope>
    <source>
        <strain evidence="3">592</strain>
    </source>
</reference>
<keyword evidence="3" id="KW-1185">Reference proteome</keyword>
<name>A0A2S0WKC9_9ACTN</name>
<keyword evidence="1" id="KW-0175">Coiled coil</keyword>
<evidence type="ECO:0000313" key="2">
    <source>
        <dbReference type="EMBL" id="AWB91724.1"/>
    </source>
</evidence>
<sequence>MVVDPDVEVAKLREKLRLCQLELAKARRQQEELAEASLSHDETEQRLVDLTRRLDGRLVQGESVTGPRGWLKRRVLSTMPSPDEDDDLAVLRSSALMDGPWYFQQYPEVASTGLSASLHYLRHGAGQGKDPGPEFVTATYREQHPEIADGVNPLVHFLRLASEPAR</sequence>
<evidence type="ECO:0000313" key="3">
    <source>
        <dbReference type="Proteomes" id="UP000244384"/>
    </source>
</evidence>
<dbReference type="EMBL" id="CP026952">
    <property type="protein sequence ID" value="AWB91724.1"/>
    <property type="molecule type" value="Genomic_DNA"/>
</dbReference>
<gene>
    <name evidence="2" type="ORF">C3E78_05605</name>
</gene>
<organism evidence="2 3">
    <name type="scientific">Aeromicrobium chenweiae</name>
    <dbReference type="NCBI Taxonomy" id="2079793"/>
    <lineage>
        <taxon>Bacteria</taxon>
        <taxon>Bacillati</taxon>
        <taxon>Actinomycetota</taxon>
        <taxon>Actinomycetes</taxon>
        <taxon>Propionibacteriales</taxon>
        <taxon>Nocardioidaceae</taxon>
        <taxon>Aeromicrobium</taxon>
    </lineage>
</organism>